<dbReference type="KEGG" id="maer:DAI18_10220"/>
<dbReference type="SUPFAM" id="SSF55729">
    <property type="entry name" value="Acyl-CoA N-acyltransferases (Nat)"/>
    <property type="match status" value="1"/>
</dbReference>
<evidence type="ECO:0000256" key="1">
    <source>
        <dbReference type="ARBA" id="ARBA00022679"/>
    </source>
</evidence>
<reference evidence="4 5" key="1">
    <citation type="submission" date="2018-04" db="EMBL/GenBank/DDBJ databases">
        <title>Denitrifier Microvirgula.</title>
        <authorList>
            <person name="Anderson E."/>
            <person name="Jang J."/>
            <person name="Ishii S."/>
        </authorList>
    </citation>
    <scope>NUCLEOTIDE SEQUENCE [LARGE SCALE GENOMIC DNA]</scope>
    <source>
        <strain evidence="4 5">BE2.4</strain>
    </source>
</reference>
<dbReference type="InterPro" id="IPR016181">
    <property type="entry name" value="Acyl_CoA_acyltransferase"/>
</dbReference>
<keyword evidence="5" id="KW-1185">Reference proteome</keyword>
<dbReference type="Pfam" id="PF00583">
    <property type="entry name" value="Acetyltransf_1"/>
    <property type="match status" value="1"/>
</dbReference>
<feature type="domain" description="N-acetyltransferase" evidence="3">
    <location>
        <begin position="5"/>
        <end position="157"/>
    </location>
</feature>
<dbReference type="PROSITE" id="PS51186">
    <property type="entry name" value="GNAT"/>
    <property type="match status" value="1"/>
</dbReference>
<keyword evidence="2" id="KW-0012">Acyltransferase</keyword>
<dbReference type="STRING" id="1122240.GCA_000620105_00080"/>
<sequence length="184" mass="19256">MIDGYRLAPAQPDEVPALAAVERAAASRFPLSLLPVPLRGDTLPLPQLEAAQREGRLWVARDPAGTVVGFACARREGKAALLVEIDVHPAHGRRGIGSGLLDAVIDWAQRAGAPALYLTTFQAFGPGMALYRRGGFLPLADKDIPGFIADILAAEAEAGLAGRVAMVRMLAPRHASASAPHGDG</sequence>
<name>A0A2S0PAJ2_9NEIS</name>
<accession>A0A2S0PAJ2</accession>
<evidence type="ECO:0000259" key="3">
    <source>
        <dbReference type="PROSITE" id="PS51186"/>
    </source>
</evidence>
<dbReference type="GO" id="GO:0016747">
    <property type="term" value="F:acyltransferase activity, transferring groups other than amino-acyl groups"/>
    <property type="evidence" value="ECO:0007669"/>
    <property type="project" value="InterPro"/>
</dbReference>
<dbReference type="AlphaFoldDB" id="A0A2S0PAJ2"/>
<gene>
    <name evidence="4" type="ORF">DAI18_10220</name>
</gene>
<keyword evidence="1 4" id="KW-0808">Transferase</keyword>
<dbReference type="OrthoDB" id="572496at2"/>
<dbReference type="PANTHER" id="PTHR43800:SF1">
    <property type="entry name" value="PEPTIDYL-LYSINE N-ACETYLTRANSFERASE YJAB"/>
    <property type="match status" value="1"/>
</dbReference>
<evidence type="ECO:0000256" key="2">
    <source>
        <dbReference type="ARBA" id="ARBA00023315"/>
    </source>
</evidence>
<organism evidence="4 5">
    <name type="scientific">Microvirgula aerodenitrificans</name>
    <dbReference type="NCBI Taxonomy" id="57480"/>
    <lineage>
        <taxon>Bacteria</taxon>
        <taxon>Pseudomonadati</taxon>
        <taxon>Pseudomonadota</taxon>
        <taxon>Betaproteobacteria</taxon>
        <taxon>Neisseriales</taxon>
        <taxon>Aquaspirillaceae</taxon>
        <taxon>Microvirgula</taxon>
    </lineage>
</organism>
<dbReference type="PANTHER" id="PTHR43800">
    <property type="entry name" value="PEPTIDYL-LYSINE N-ACETYLTRANSFERASE YJAB"/>
    <property type="match status" value="1"/>
</dbReference>
<evidence type="ECO:0000313" key="5">
    <source>
        <dbReference type="Proteomes" id="UP000244173"/>
    </source>
</evidence>
<dbReference type="EMBL" id="CP028519">
    <property type="protein sequence ID" value="AVY94376.1"/>
    <property type="molecule type" value="Genomic_DNA"/>
</dbReference>
<dbReference type="InterPro" id="IPR000182">
    <property type="entry name" value="GNAT_dom"/>
</dbReference>
<evidence type="ECO:0000313" key="4">
    <source>
        <dbReference type="EMBL" id="AVY94376.1"/>
    </source>
</evidence>
<dbReference type="CDD" id="cd04301">
    <property type="entry name" value="NAT_SF"/>
    <property type="match status" value="1"/>
</dbReference>
<dbReference type="Gene3D" id="3.40.630.30">
    <property type="match status" value="1"/>
</dbReference>
<dbReference type="Proteomes" id="UP000244173">
    <property type="component" value="Chromosome"/>
</dbReference>
<protein>
    <submittedName>
        <fullName evidence="4">N-acetyltransferase</fullName>
    </submittedName>
</protein>
<proteinExistence type="predicted"/>